<evidence type="ECO:0000313" key="3">
    <source>
        <dbReference type="EMBL" id="MFB2933898.1"/>
    </source>
</evidence>
<proteinExistence type="predicted"/>
<evidence type="ECO:0008006" key="5">
    <source>
        <dbReference type="Google" id="ProtNLM"/>
    </source>
</evidence>
<dbReference type="Proteomes" id="UP001576776">
    <property type="component" value="Unassembled WGS sequence"/>
</dbReference>
<feature type="transmembrane region" description="Helical" evidence="2">
    <location>
        <begin position="200"/>
        <end position="223"/>
    </location>
</feature>
<reference evidence="3 4" key="1">
    <citation type="submission" date="2024-09" db="EMBL/GenBank/DDBJ databases">
        <title>Floridaenema gen nov. (Aerosakkonemataceae, Aerosakkonematales ord. nov., Cyanobacteria) from benthic tropical and subtropical fresh waters, with the description of four new species.</title>
        <authorList>
            <person name="Moretto J.A."/>
            <person name="Berthold D.E."/>
            <person name="Lefler F.W."/>
            <person name="Huang I.-S."/>
            <person name="Laughinghouse H. IV."/>
        </authorList>
    </citation>
    <scope>NUCLEOTIDE SEQUENCE [LARGE SCALE GENOMIC DNA]</scope>
    <source>
        <strain evidence="3 4">BLCC-F154</strain>
    </source>
</reference>
<feature type="coiled-coil region" evidence="1">
    <location>
        <begin position="279"/>
        <end position="334"/>
    </location>
</feature>
<keyword evidence="2" id="KW-1133">Transmembrane helix</keyword>
<dbReference type="EMBL" id="JBHFNS010000014">
    <property type="protein sequence ID" value="MFB2933898.1"/>
    <property type="molecule type" value="Genomic_DNA"/>
</dbReference>
<dbReference type="RefSeq" id="WP_413255432.1">
    <property type="nucleotide sequence ID" value="NZ_JBHFNS010000014.1"/>
</dbReference>
<name>A0ABV4Y6Y4_9CYAN</name>
<organism evidence="3 4">
    <name type="scientific">Floridaenema fluviatile BLCC-F154</name>
    <dbReference type="NCBI Taxonomy" id="3153640"/>
    <lineage>
        <taxon>Bacteria</taxon>
        <taxon>Bacillati</taxon>
        <taxon>Cyanobacteriota</taxon>
        <taxon>Cyanophyceae</taxon>
        <taxon>Oscillatoriophycideae</taxon>
        <taxon>Aerosakkonematales</taxon>
        <taxon>Aerosakkonemataceae</taxon>
        <taxon>Floridanema</taxon>
        <taxon>Floridanema fluviatile</taxon>
    </lineage>
</organism>
<sequence length="335" mass="36531">MKEFGLTPEETRIMFSYQYHLVQADIDNESNKEKKAIKREWLRKWKASTELFLNSQIKASSPPKSSLDIITDFDLLINLVKSSLITPGNQLTRYLILLEVTLFQPYYPLGDSRDEAFKDVKIADEERLNRKLRCFALNLDIDPNCVKRFKSNYKEAIEGIKGGVNPWFFAAIGAVLLGVVAIFATPLIAGLLAPILAPGLSGAAAVSAVLAALGGGAIAAGGFGMAGGMAVIVAGGSILGASAGVSVGALFGQSPDAALTQAAKLEVVMKEIIFIQKDIRKAQEIIKQQRIAIRSLEDKLDELLLNKDKNQKEIENLKKAIEYLKKALERNQGLI</sequence>
<evidence type="ECO:0000256" key="1">
    <source>
        <dbReference type="SAM" id="Coils"/>
    </source>
</evidence>
<keyword evidence="1" id="KW-0175">Coiled coil</keyword>
<keyword evidence="4" id="KW-1185">Reference proteome</keyword>
<accession>A0ABV4Y6Y4</accession>
<evidence type="ECO:0000313" key="4">
    <source>
        <dbReference type="Proteomes" id="UP001576776"/>
    </source>
</evidence>
<protein>
    <recommendedName>
        <fullName evidence="5">Glycine zipper family protein</fullName>
    </recommendedName>
</protein>
<keyword evidence="2" id="KW-0812">Transmembrane</keyword>
<gene>
    <name evidence="3" type="ORF">ACE1B6_01330</name>
</gene>
<keyword evidence="2" id="KW-0472">Membrane</keyword>
<evidence type="ECO:0000256" key="2">
    <source>
        <dbReference type="SAM" id="Phobius"/>
    </source>
</evidence>
<feature type="transmembrane region" description="Helical" evidence="2">
    <location>
        <begin position="167"/>
        <end position="193"/>
    </location>
</feature>
<feature type="transmembrane region" description="Helical" evidence="2">
    <location>
        <begin position="229"/>
        <end position="251"/>
    </location>
</feature>
<comment type="caution">
    <text evidence="3">The sequence shown here is derived from an EMBL/GenBank/DDBJ whole genome shotgun (WGS) entry which is preliminary data.</text>
</comment>